<dbReference type="EMBL" id="BDCO01000002">
    <property type="protein sequence ID" value="GAT34876.1"/>
    <property type="molecule type" value="Genomic_DNA"/>
</dbReference>
<name>A0A146GEG6_TERSA</name>
<dbReference type="PROSITE" id="PS00455">
    <property type="entry name" value="AMP_BINDING"/>
    <property type="match status" value="1"/>
</dbReference>
<dbReference type="InterPro" id="IPR042099">
    <property type="entry name" value="ANL_N_sf"/>
</dbReference>
<feature type="domain" description="AMP-dependent synthetase/ligase" evidence="1">
    <location>
        <begin position="15"/>
        <end position="467"/>
    </location>
</feature>
<evidence type="ECO:0000259" key="1">
    <source>
        <dbReference type="Pfam" id="PF00501"/>
    </source>
</evidence>
<gene>
    <name evidence="2" type="ORF">TSACC_23310</name>
</gene>
<dbReference type="SUPFAM" id="SSF56801">
    <property type="entry name" value="Acetyl-CoA synthetase-like"/>
    <property type="match status" value="1"/>
</dbReference>
<evidence type="ECO:0000313" key="3">
    <source>
        <dbReference type="Proteomes" id="UP000076023"/>
    </source>
</evidence>
<comment type="caution">
    <text evidence="2">The sequence shown here is derived from an EMBL/GenBank/DDBJ whole genome shotgun (WGS) entry which is preliminary data.</text>
</comment>
<dbReference type="InterPro" id="IPR052987">
    <property type="entry name" value="Chloroplast_AMP-bd_Enzymes"/>
</dbReference>
<proteinExistence type="predicted"/>
<organism evidence="2 3">
    <name type="scientific">Terrimicrobium sacchariphilum</name>
    <dbReference type="NCBI Taxonomy" id="690879"/>
    <lineage>
        <taxon>Bacteria</taxon>
        <taxon>Pseudomonadati</taxon>
        <taxon>Verrucomicrobiota</taxon>
        <taxon>Terrimicrobiia</taxon>
        <taxon>Terrimicrobiales</taxon>
        <taxon>Terrimicrobiaceae</taxon>
        <taxon>Terrimicrobium</taxon>
    </lineage>
</organism>
<dbReference type="OrthoDB" id="9762242at2"/>
<dbReference type="Pfam" id="PF23562">
    <property type="entry name" value="AMP-binding_C_3"/>
    <property type="match status" value="1"/>
</dbReference>
<dbReference type="Proteomes" id="UP000076023">
    <property type="component" value="Unassembled WGS sequence"/>
</dbReference>
<dbReference type="InterPro" id="IPR000873">
    <property type="entry name" value="AMP-dep_synth/lig_dom"/>
</dbReference>
<dbReference type="STRING" id="690879.TSACC_23310"/>
<dbReference type="FunCoup" id="A0A146GEG6">
    <property type="interactions" value="480"/>
</dbReference>
<dbReference type="Pfam" id="PF00501">
    <property type="entry name" value="AMP-binding"/>
    <property type="match status" value="1"/>
</dbReference>
<keyword evidence="3" id="KW-1185">Reference proteome</keyword>
<dbReference type="RefSeq" id="WP_075080472.1">
    <property type="nucleotide sequence ID" value="NZ_BDCO01000002.1"/>
</dbReference>
<reference evidence="3" key="1">
    <citation type="journal article" date="2017" name="Genome Announc.">
        <title>Draft Genome Sequence of Terrimicrobium sacchariphilum NM-5T, a Facultative Anaerobic Soil Bacterium of the Class Spartobacteria.</title>
        <authorList>
            <person name="Qiu Y.L."/>
            <person name="Tourlousse D.M."/>
            <person name="Matsuura N."/>
            <person name="Ohashi A."/>
            <person name="Sekiguchi Y."/>
        </authorList>
    </citation>
    <scope>NUCLEOTIDE SEQUENCE [LARGE SCALE GENOMIC DNA]</scope>
    <source>
        <strain evidence="3">NM-5</strain>
    </source>
</reference>
<dbReference type="Gene3D" id="3.40.50.12780">
    <property type="entry name" value="N-terminal domain of ligase-like"/>
    <property type="match status" value="2"/>
</dbReference>
<dbReference type="PANTHER" id="PTHR43813:SF1">
    <property type="entry name" value="ACYL-ACTIVATING ENZYME 16, CHLOROPLASTIC-RELATED"/>
    <property type="match status" value="1"/>
</dbReference>
<dbReference type="InterPro" id="IPR020845">
    <property type="entry name" value="AMP-binding_CS"/>
</dbReference>
<dbReference type="InParanoid" id="A0A146GEG6"/>
<sequence length="637" mass="70914">MARLQVSTLAELYRNAAEAYENRPAFASKNAEGQYRPTSYRSLYEQGLALATALIDLGVQPREHVGLLADNRLEWIICDAGVQLAGCADVPRGTDITEGEIAYILDHADIRVTFVENLATLEKLGRVQGQLNQLETIILMDPKAAARDGVLRLQDLLARGAELRAAGDRRAEDRSAAIQPEDLFTIIYTSGTTGTPKGVQLTHANMASQVRNLPFDLVPGERTLSILPIWHSYERVFEMVAISMGACTYYTSIRSIAEDLKTVKPNVMCSAPRLWENLYQKLMHRVEEGAPFKRRLFHMAQHSTCAVKRAERFFRGQQLDLTGRSTKENLHLGISHAANWLLYYLPHRILDKVVLSKIREAVGCSEFRGTISGGGALQPHVDEFFNFIGIPVLEGYGLTESSPVLAVRTWDNLVIGTVGPLYPQTEIRIVDLNTGDILYPNKSRRGHGRGLRGEIHVKGPQVMKGYYKNPAGTASVLHDGWLNTGDIGMITFNDCLKILGRSKDTIVLLSGENVEPVPIECRLVHSPLIDNCMVVGQDQKALAALIVPSLLGFRSSGIQTSSLEEIAKDPEARDLMDQELRGLISKATGFKNFERITDFRFVTRPFEVGRELTGTYKLKRHIITEMYGDLIKDLYPE</sequence>
<dbReference type="PANTHER" id="PTHR43813">
    <property type="entry name" value="ACYL-ACTIVATING ENZYME 16, CHLOROPLASTIC-RELATED"/>
    <property type="match status" value="1"/>
</dbReference>
<evidence type="ECO:0000313" key="2">
    <source>
        <dbReference type="EMBL" id="GAT34876.1"/>
    </source>
</evidence>
<dbReference type="AlphaFoldDB" id="A0A146GEG6"/>
<protein>
    <submittedName>
        <fullName evidence="2">Long-chain acyl-CoAsynthetase</fullName>
    </submittedName>
</protein>
<accession>A0A146GEG6</accession>